<feature type="transmembrane region" description="Helical" evidence="7">
    <location>
        <begin position="97"/>
        <end position="118"/>
    </location>
</feature>
<keyword evidence="4 7" id="KW-0812">Transmembrane</keyword>
<feature type="transmembrane region" description="Helical" evidence="7">
    <location>
        <begin position="257"/>
        <end position="279"/>
    </location>
</feature>
<evidence type="ECO:0000313" key="9">
    <source>
        <dbReference type="EMBL" id="KLK90936.1"/>
    </source>
</evidence>
<organism evidence="9 10">
    <name type="scientific">Microvirga vignae</name>
    <dbReference type="NCBI Taxonomy" id="1225564"/>
    <lineage>
        <taxon>Bacteria</taxon>
        <taxon>Pseudomonadati</taxon>
        <taxon>Pseudomonadota</taxon>
        <taxon>Alphaproteobacteria</taxon>
        <taxon>Hyphomicrobiales</taxon>
        <taxon>Methylobacteriaceae</taxon>
        <taxon>Microvirga</taxon>
    </lineage>
</organism>
<name>A0A0H1R7Y9_9HYPH</name>
<dbReference type="PROSITE" id="PS50928">
    <property type="entry name" value="ABC_TM1"/>
    <property type="match status" value="1"/>
</dbReference>
<dbReference type="CDD" id="cd06261">
    <property type="entry name" value="TM_PBP2"/>
    <property type="match status" value="1"/>
</dbReference>
<evidence type="ECO:0000256" key="2">
    <source>
        <dbReference type="ARBA" id="ARBA00022448"/>
    </source>
</evidence>
<comment type="subcellular location">
    <subcellularLocation>
        <location evidence="1 7">Cell membrane</location>
        <topology evidence="1 7">Multi-pass membrane protein</topology>
    </subcellularLocation>
</comment>
<dbReference type="GO" id="GO:0055085">
    <property type="term" value="P:transmembrane transport"/>
    <property type="evidence" value="ECO:0007669"/>
    <property type="project" value="InterPro"/>
</dbReference>
<evidence type="ECO:0000259" key="8">
    <source>
        <dbReference type="PROSITE" id="PS50928"/>
    </source>
</evidence>
<dbReference type="PANTHER" id="PTHR43005:SF1">
    <property type="entry name" value="SPERMIDINE_PUTRESCINE TRANSPORT SYSTEM PERMEASE PROTEIN"/>
    <property type="match status" value="1"/>
</dbReference>
<dbReference type="AlphaFoldDB" id="A0A0H1R7Y9"/>
<sequence length="286" mass="31608">MSRQSTGYWFILPALVVLAMLIAYPVAYTGLLSVTDSQSNFVGVKNFATVLRSRTTPQAFWNTLYWVGGSIVFQVLLGTATAILLNQRFPGRSVVRSIALIPWVIPSIVAATTFAWMFHTEFGIINYMMTAPGLIEHPIGWLTNRDTVMPVLIAINVWKLFPFVAVMVLAGLQSIPKELYEAARVDGANFWEEVRHIMLPQVRPVLVAVTLLLVIWGLNSITIIYAITRGGPANSTLITPIQIFRIAFENVQFNQAAALSGMFFAVAILIVFFYIKALAAAPGEAR</sequence>
<dbReference type="SUPFAM" id="SSF161098">
    <property type="entry name" value="MetI-like"/>
    <property type="match status" value="1"/>
</dbReference>
<dbReference type="InterPro" id="IPR000515">
    <property type="entry name" value="MetI-like"/>
</dbReference>
<dbReference type="EMBL" id="LCYG01000063">
    <property type="protein sequence ID" value="KLK90936.1"/>
    <property type="molecule type" value="Genomic_DNA"/>
</dbReference>
<keyword evidence="5 7" id="KW-1133">Transmembrane helix</keyword>
<evidence type="ECO:0000256" key="3">
    <source>
        <dbReference type="ARBA" id="ARBA00022475"/>
    </source>
</evidence>
<proteinExistence type="inferred from homology"/>
<keyword evidence="2 7" id="KW-0813">Transport</keyword>
<dbReference type="STRING" id="1225564.AA309_23150"/>
<evidence type="ECO:0000256" key="6">
    <source>
        <dbReference type="ARBA" id="ARBA00023136"/>
    </source>
</evidence>
<dbReference type="Proteomes" id="UP000035489">
    <property type="component" value="Unassembled WGS sequence"/>
</dbReference>
<protein>
    <submittedName>
        <fullName evidence="9">ABC transporter permease</fullName>
    </submittedName>
</protein>
<reference evidence="9 10" key="1">
    <citation type="submission" date="2015-05" db="EMBL/GenBank/DDBJ databases">
        <title>Draft genome sequence of Microvirga vignae strain BR3299, a novel nitrogen fixing bacteria isolated from Brazil semi-aired region.</title>
        <authorList>
            <person name="Zilli J.E."/>
            <person name="Passos S.R."/>
            <person name="Leite J."/>
            <person name="Baldani J.I."/>
            <person name="Xavier G.R."/>
            <person name="Rumjaneck N.G."/>
            <person name="Simoes-Araujo J.L."/>
        </authorList>
    </citation>
    <scope>NUCLEOTIDE SEQUENCE [LARGE SCALE GENOMIC DNA]</scope>
    <source>
        <strain evidence="9 10">BR3299</strain>
    </source>
</reference>
<gene>
    <name evidence="9" type="ORF">AA309_23150</name>
</gene>
<feature type="transmembrane region" description="Helical" evidence="7">
    <location>
        <begin position="151"/>
        <end position="172"/>
    </location>
</feature>
<dbReference type="RefSeq" id="WP_047191395.1">
    <property type="nucleotide sequence ID" value="NZ_LCYG01000063.1"/>
</dbReference>
<evidence type="ECO:0000256" key="1">
    <source>
        <dbReference type="ARBA" id="ARBA00004651"/>
    </source>
</evidence>
<comment type="caution">
    <text evidence="9">The sequence shown here is derived from an EMBL/GenBank/DDBJ whole genome shotgun (WGS) entry which is preliminary data.</text>
</comment>
<keyword evidence="10" id="KW-1185">Reference proteome</keyword>
<feature type="domain" description="ABC transmembrane type-1" evidence="8">
    <location>
        <begin position="60"/>
        <end position="274"/>
    </location>
</feature>
<feature type="transmembrane region" description="Helical" evidence="7">
    <location>
        <begin position="205"/>
        <end position="227"/>
    </location>
</feature>
<dbReference type="InterPro" id="IPR035906">
    <property type="entry name" value="MetI-like_sf"/>
</dbReference>
<dbReference type="OrthoDB" id="9805778at2"/>
<dbReference type="PANTHER" id="PTHR43005">
    <property type="entry name" value="BLR7065 PROTEIN"/>
    <property type="match status" value="1"/>
</dbReference>
<evidence type="ECO:0000256" key="4">
    <source>
        <dbReference type="ARBA" id="ARBA00022692"/>
    </source>
</evidence>
<evidence type="ECO:0000313" key="10">
    <source>
        <dbReference type="Proteomes" id="UP000035489"/>
    </source>
</evidence>
<comment type="similarity">
    <text evidence="7">Belongs to the binding-protein-dependent transport system permease family.</text>
</comment>
<dbReference type="GO" id="GO:0005886">
    <property type="term" value="C:plasma membrane"/>
    <property type="evidence" value="ECO:0007669"/>
    <property type="project" value="UniProtKB-SubCell"/>
</dbReference>
<feature type="transmembrane region" description="Helical" evidence="7">
    <location>
        <begin position="7"/>
        <end position="27"/>
    </location>
</feature>
<dbReference type="PATRIC" id="fig|1225564.3.peg.6041"/>
<evidence type="ECO:0000256" key="7">
    <source>
        <dbReference type="RuleBase" id="RU363032"/>
    </source>
</evidence>
<dbReference type="Pfam" id="PF00528">
    <property type="entry name" value="BPD_transp_1"/>
    <property type="match status" value="1"/>
</dbReference>
<keyword evidence="3" id="KW-1003">Cell membrane</keyword>
<feature type="transmembrane region" description="Helical" evidence="7">
    <location>
        <begin position="64"/>
        <end position="85"/>
    </location>
</feature>
<keyword evidence="6 7" id="KW-0472">Membrane</keyword>
<accession>A0A0H1R7Y9</accession>
<evidence type="ECO:0000256" key="5">
    <source>
        <dbReference type="ARBA" id="ARBA00022989"/>
    </source>
</evidence>
<dbReference type="Gene3D" id="1.10.3720.10">
    <property type="entry name" value="MetI-like"/>
    <property type="match status" value="1"/>
</dbReference>